<proteinExistence type="predicted"/>
<protein>
    <submittedName>
        <fullName evidence="2">Uncharacterized protein</fullName>
    </submittedName>
</protein>
<dbReference type="GeneID" id="102715293"/>
<dbReference type="STRING" id="4533.J3LZ79"/>
<dbReference type="HOGENOM" id="CLU_040723_1_0_1"/>
<dbReference type="EnsemblPlants" id="OB04G24540.1">
    <property type="protein sequence ID" value="OB04G24540.1"/>
    <property type="gene ID" value="OB04G24540"/>
</dbReference>
<dbReference type="eggNOG" id="ENOG502S39P">
    <property type="taxonomic scope" value="Eukaryota"/>
</dbReference>
<dbReference type="RefSeq" id="XP_006652466.1">
    <property type="nucleotide sequence ID" value="XM_006652403.3"/>
</dbReference>
<evidence type="ECO:0000256" key="1">
    <source>
        <dbReference type="SAM" id="MobiDB-lite"/>
    </source>
</evidence>
<gene>
    <name evidence="2" type="primary">LOC102715293</name>
</gene>
<keyword evidence="3" id="KW-1185">Reference proteome</keyword>
<organism evidence="2">
    <name type="scientific">Oryza brachyantha</name>
    <name type="common">malo sina</name>
    <dbReference type="NCBI Taxonomy" id="4533"/>
    <lineage>
        <taxon>Eukaryota</taxon>
        <taxon>Viridiplantae</taxon>
        <taxon>Streptophyta</taxon>
        <taxon>Embryophyta</taxon>
        <taxon>Tracheophyta</taxon>
        <taxon>Spermatophyta</taxon>
        <taxon>Magnoliopsida</taxon>
        <taxon>Liliopsida</taxon>
        <taxon>Poales</taxon>
        <taxon>Poaceae</taxon>
        <taxon>BOP clade</taxon>
        <taxon>Oryzoideae</taxon>
        <taxon>Oryzeae</taxon>
        <taxon>Oryzinae</taxon>
        <taxon>Oryza</taxon>
    </lineage>
</organism>
<sequence>MKTQNMVGRSSCSKNKVFGSLAVENIPEIDPSYRLFLEHLRDDGHGYVLDAPRGDHGSPVFLRYAEDHVSSGHTRAKSGTKIPNNSFHRRQCDPNGEGLGLTSEEAVNVNVGHSFSSGTSCVAETSEIDESYATFLRLLKIKDGLMVIEPEPGVTIVYGQAEETPPGYDELNRATSTNERHHSLTTTLENMDEENATNTDGDGLVKINTSISEREMEVVELENTRSQDLVCTDHSGFPPYTELSDLNVCVDDQGEPLALSCGISSTFDDKLNAVLSKPYDLNEYKELLRKATDRKLVSRQRHLRNASKPYATGAVGLSYLDHYPDLAIQVDSAESDERKLFLLRKFFFWLENLCHEGAYMPWIDKPLACNPIDADDYERDSDPTASIEIIQDEED</sequence>
<dbReference type="KEGG" id="obr:102715293"/>
<dbReference type="Proteomes" id="UP000006038">
    <property type="component" value="Chromosome 4"/>
</dbReference>
<dbReference type="OrthoDB" id="298344at2759"/>
<dbReference type="PANTHER" id="PTHR34194:SF25">
    <property type="entry name" value="OS05G0423200 PROTEIN"/>
    <property type="match status" value="1"/>
</dbReference>
<accession>J3LZ79</accession>
<evidence type="ECO:0000313" key="3">
    <source>
        <dbReference type="Proteomes" id="UP000006038"/>
    </source>
</evidence>
<reference evidence="2" key="2">
    <citation type="submission" date="2013-04" db="UniProtKB">
        <authorList>
            <consortium name="EnsemblPlants"/>
        </authorList>
    </citation>
    <scope>IDENTIFICATION</scope>
</reference>
<dbReference type="AlphaFoldDB" id="J3LZ79"/>
<feature type="region of interest" description="Disordered" evidence="1">
    <location>
        <begin position="374"/>
        <end position="395"/>
    </location>
</feature>
<dbReference type="RefSeq" id="XP_015692077.1">
    <property type="nucleotide sequence ID" value="XM_015836591.2"/>
</dbReference>
<evidence type="ECO:0000313" key="2">
    <source>
        <dbReference type="EnsemblPlants" id="OB04G24540.1"/>
    </source>
</evidence>
<name>J3LZ79_ORYBR</name>
<reference evidence="2" key="1">
    <citation type="journal article" date="2013" name="Nat. Commun.">
        <title>Whole-genome sequencing of Oryza brachyantha reveals mechanisms underlying Oryza genome evolution.</title>
        <authorList>
            <person name="Chen J."/>
            <person name="Huang Q."/>
            <person name="Gao D."/>
            <person name="Wang J."/>
            <person name="Lang Y."/>
            <person name="Liu T."/>
            <person name="Li B."/>
            <person name="Bai Z."/>
            <person name="Luis Goicoechea J."/>
            <person name="Liang C."/>
            <person name="Chen C."/>
            <person name="Zhang W."/>
            <person name="Sun S."/>
            <person name="Liao Y."/>
            <person name="Zhang X."/>
            <person name="Yang L."/>
            <person name="Song C."/>
            <person name="Wang M."/>
            <person name="Shi J."/>
            <person name="Liu G."/>
            <person name="Liu J."/>
            <person name="Zhou H."/>
            <person name="Zhou W."/>
            <person name="Yu Q."/>
            <person name="An N."/>
            <person name="Chen Y."/>
            <person name="Cai Q."/>
            <person name="Wang B."/>
            <person name="Liu B."/>
            <person name="Min J."/>
            <person name="Huang Y."/>
            <person name="Wu H."/>
            <person name="Li Z."/>
            <person name="Zhang Y."/>
            <person name="Yin Y."/>
            <person name="Song W."/>
            <person name="Jiang J."/>
            <person name="Jackson S.A."/>
            <person name="Wing R.A."/>
            <person name="Wang J."/>
            <person name="Chen M."/>
        </authorList>
    </citation>
    <scope>NUCLEOTIDE SEQUENCE [LARGE SCALE GENOMIC DNA]</scope>
    <source>
        <strain evidence="2">cv. IRGC 101232</strain>
    </source>
</reference>
<dbReference type="Gramene" id="OB04G24540.1">
    <property type="protein sequence ID" value="OB04G24540.1"/>
    <property type="gene ID" value="OB04G24540"/>
</dbReference>
<dbReference type="OMA" id="IDKPLAC"/>
<dbReference type="PANTHER" id="PTHR34194">
    <property type="entry name" value="F14J8.16 PROTEIN"/>
    <property type="match status" value="1"/>
</dbReference>